<evidence type="ECO:0000313" key="2">
    <source>
        <dbReference type="EMBL" id="OAT12674.1"/>
    </source>
</evidence>
<dbReference type="RefSeq" id="XP_031580495.1">
    <property type="nucleotide sequence ID" value="XM_031723349.1"/>
</dbReference>
<dbReference type="RefSeq" id="XP_031580496.1">
    <property type="nucleotide sequence ID" value="XM_031723350.1"/>
</dbReference>
<protein>
    <submittedName>
        <fullName evidence="2">Uncharacterized protein</fullName>
    </submittedName>
</protein>
<dbReference type="VEuPathDB" id="FungiDB:BDBG_07994"/>
<dbReference type="EMBL" id="GG657468">
    <property type="protein sequence ID" value="OAT12674.1"/>
    <property type="molecule type" value="Genomic_DNA"/>
</dbReference>
<dbReference type="EMBL" id="GG657468">
    <property type="protein sequence ID" value="OAT12675.1"/>
    <property type="molecule type" value="Genomic_DNA"/>
</dbReference>
<dbReference type="GeneID" id="42528234"/>
<sequence length="134" mass="15149">MPLHNQYIAGIRFMGTYYGHWLRLPVGWSSLLTISLRIRKTVLLGNLSAHRKQRDLENKGTIGVLATPYQIIWFLVVDITGYSELHLGIGFKAGDWKILPSRIMLPELYPRSPGIQPRPTTLENGLTPSHVSSK</sequence>
<gene>
    <name evidence="2" type="ORF">BDBG_07994</name>
</gene>
<reference evidence="3" key="2">
    <citation type="journal article" date="2015" name="PLoS Genet.">
        <title>The dynamic genome and transcriptome of the human fungal pathogen Blastomyces and close relative Emmonsia.</title>
        <authorList>
            <person name="Munoz J.F."/>
            <person name="Gauthier G.M."/>
            <person name="Desjardins C.A."/>
            <person name="Gallo J.E."/>
            <person name="Holder J."/>
            <person name="Sullivan T.D."/>
            <person name="Marty A.J."/>
            <person name="Carmen J.C."/>
            <person name="Chen Z."/>
            <person name="Ding L."/>
            <person name="Gujja S."/>
            <person name="Magrini V."/>
            <person name="Misas E."/>
            <person name="Mitreva M."/>
            <person name="Priest M."/>
            <person name="Saif S."/>
            <person name="Whiston E.A."/>
            <person name="Young S."/>
            <person name="Zeng Q."/>
            <person name="Goldman W.E."/>
            <person name="Mardis E.R."/>
            <person name="Taylor J.W."/>
            <person name="McEwen J.G."/>
            <person name="Clay O.K."/>
            <person name="Klein B.S."/>
            <person name="Cuomo C.A."/>
        </authorList>
    </citation>
    <scope>NUCLEOTIDE SEQUENCE [LARGE SCALE GENOMIC DNA]</scope>
    <source>
        <strain evidence="3">SLH14081</strain>
    </source>
</reference>
<feature type="region of interest" description="Disordered" evidence="1">
    <location>
        <begin position="114"/>
        <end position="134"/>
    </location>
</feature>
<evidence type="ECO:0000256" key="1">
    <source>
        <dbReference type="SAM" id="MobiDB-lite"/>
    </source>
</evidence>
<organism evidence="2 3">
    <name type="scientific">Blastomyces gilchristii (strain SLH14081)</name>
    <name type="common">Blastomyces dermatitidis</name>
    <dbReference type="NCBI Taxonomy" id="559298"/>
    <lineage>
        <taxon>Eukaryota</taxon>
        <taxon>Fungi</taxon>
        <taxon>Dikarya</taxon>
        <taxon>Ascomycota</taxon>
        <taxon>Pezizomycotina</taxon>
        <taxon>Eurotiomycetes</taxon>
        <taxon>Eurotiomycetidae</taxon>
        <taxon>Onygenales</taxon>
        <taxon>Ajellomycetaceae</taxon>
        <taxon>Blastomyces</taxon>
    </lineage>
</organism>
<dbReference type="KEGG" id="bgh:BDBG_07994"/>
<proteinExistence type="predicted"/>
<dbReference type="Proteomes" id="UP000002038">
    <property type="component" value="Unassembled WGS sequence"/>
</dbReference>
<dbReference type="AlphaFoldDB" id="A0A179UX79"/>
<name>A0A179UX79_BLAGS</name>
<evidence type="ECO:0000313" key="3">
    <source>
        <dbReference type="Proteomes" id="UP000002038"/>
    </source>
</evidence>
<keyword evidence="3" id="KW-1185">Reference proteome</keyword>
<reference evidence="2" key="1">
    <citation type="submission" date="2009-02" db="EMBL/GenBank/DDBJ databases">
        <title>The Genome Sequence of Blastomyces dermatitidis strain SLH14081.</title>
        <authorList>
            <consortium name="The Broad Institute Genome Sequencing Platform"/>
            <consortium name="Broad Institute Microbial Sequencing Center."/>
            <person name="Champion M."/>
            <person name="Cuomo C."/>
            <person name="Ma L.-J."/>
            <person name="Henn M.R."/>
            <person name="Klein B."/>
            <person name="Goldman B."/>
            <person name="Young S."/>
            <person name="Kodira C.D."/>
            <person name="Zeng Q."/>
            <person name="Koehrsen M."/>
            <person name="Alvarado L."/>
            <person name="Berlin A.M."/>
            <person name="Heiman D.I."/>
            <person name="Hepburn T.A."/>
            <person name="Saif S."/>
            <person name="Shea T.D."/>
            <person name="Shenoy N."/>
            <person name="Sykes S."/>
            <person name="Galagan J."/>
            <person name="Nusbaum C."/>
            <person name="Birren B."/>
        </authorList>
    </citation>
    <scope>NUCLEOTIDE SEQUENCE</scope>
    <source>
        <strain evidence="2">SLH14081</strain>
    </source>
</reference>
<accession>A0A179UX79</accession>
<feature type="compositionally biased region" description="Polar residues" evidence="1">
    <location>
        <begin position="118"/>
        <end position="134"/>
    </location>
</feature>